<proteinExistence type="predicted"/>
<protein>
    <submittedName>
        <fullName evidence="1">Uncharacterized protein</fullName>
    </submittedName>
</protein>
<sequence length="104" mass="11996">MLQARGRTLQHLATNHGAQIRSQNDCEDISVFPSRGRHDWKHSMWCNSSVEKRALSRGNKPRIEHIYAIFHFPTVISAYSPRDATTTIPSGRGFRKLCDDKRKF</sequence>
<organism evidence="1 2">
    <name type="scientific">Elysia marginata</name>
    <dbReference type="NCBI Taxonomy" id="1093978"/>
    <lineage>
        <taxon>Eukaryota</taxon>
        <taxon>Metazoa</taxon>
        <taxon>Spiralia</taxon>
        <taxon>Lophotrochozoa</taxon>
        <taxon>Mollusca</taxon>
        <taxon>Gastropoda</taxon>
        <taxon>Heterobranchia</taxon>
        <taxon>Euthyneura</taxon>
        <taxon>Panpulmonata</taxon>
        <taxon>Sacoglossa</taxon>
        <taxon>Placobranchoidea</taxon>
        <taxon>Plakobranchidae</taxon>
        <taxon>Elysia</taxon>
    </lineage>
</organism>
<accession>A0AAV4G450</accession>
<comment type="caution">
    <text evidence="1">The sequence shown here is derived from an EMBL/GenBank/DDBJ whole genome shotgun (WGS) entry which is preliminary data.</text>
</comment>
<keyword evidence="2" id="KW-1185">Reference proteome</keyword>
<evidence type="ECO:0000313" key="1">
    <source>
        <dbReference type="EMBL" id="GFR79446.1"/>
    </source>
</evidence>
<dbReference type="EMBL" id="BMAT01008175">
    <property type="protein sequence ID" value="GFR79446.1"/>
    <property type="molecule type" value="Genomic_DNA"/>
</dbReference>
<reference evidence="1 2" key="1">
    <citation type="journal article" date="2021" name="Elife">
        <title>Chloroplast acquisition without the gene transfer in kleptoplastic sea slugs, Plakobranchus ocellatus.</title>
        <authorList>
            <person name="Maeda T."/>
            <person name="Takahashi S."/>
            <person name="Yoshida T."/>
            <person name="Shimamura S."/>
            <person name="Takaki Y."/>
            <person name="Nagai Y."/>
            <person name="Toyoda A."/>
            <person name="Suzuki Y."/>
            <person name="Arimoto A."/>
            <person name="Ishii H."/>
            <person name="Satoh N."/>
            <person name="Nishiyama T."/>
            <person name="Hasebe M."/>
            <person name="Maruyama T."/>
            <person name="Minagawa J."/>
            <person name="Obokata J."/>
            <person name="Shigenobu S."/>
        </authorList>
    </citation>
    <scope>NUCLEOTIDE SEQUENCE [LARGE SCALE GENOMIC DNA]</scope>
</reference>
<dbReference type="AlphaFoldDB" id="A0AAV4G450"/>
<gene>
    <name evidence="1" type="ORF">ElyMa_004020500</name>
</gene>
<name>A0AAV4G450_9GAST</name>
<dbReference type="Proteomes" id="UP000762676">
    <property type="component" value="Unassembled WGS sequence"/>
</dbReference>
<evidence type="ECO:0000313" key="2">
    <source>
        <dbReference type="Proteomes" id="UP000762676"/>
    </source>
</evidence>